<evidence type="ECO:0000256" key="3">
    <source>
        <dbReference type="ARBA" id="ARBA00022777"/>
    </source>
</evidence>
<keyword evidence="6" id="KW-1185">Reference proteome</keyword>
<accession>A0A7U6JIK8</accession>
<dbReference type="KEGG" id="tbn:TBH_C1412"/>
<dbReference type="InterPro" id="IPR012893">
    <property type="entry name" value="HipA-like_C"/>
</dbReference>
<dbReference type="PANTHER" id="PTHR37419">
    <property type="entry name" value="SERINE/THREONINE-PROTEIN KINASE TOXIN HIPA"/>
    <property type="match status" value="1"/>
</dbReference>
<dbReference type="AlphaFoldDB" id="A0A7U6JIK8"/>
<protein>
    <recommendedName>
        <fullName evidence="4">HipA-like C-terminal domain-containing protein</fullName>
    </recommendedName>
</protein>
<feature type="domain" description="HipA-like C-terminal" evidence="4">
    <location>
        <begin position="189"/>
        <end position="415"/>
    </location>
</feature>
<sequence>MRPAALPHYTAVVWTAISDTPQKMGTLVLSDERMVMTYDEDYLASGLPRMSLIDDVATEVAPFFEYPVTERMPMLPRLRALLPGNNPRNLQRAHYLKALQRKMGTPPAKGIDTEWALLLMGGHGGVGHVDVFQDDRAALAWYGREINLRPFTENMGRSELWRFLREQILDESNGLTPHDLRDVMGNTPSVGGMIPKLLVSRDAGRDDTTLYPPGSPGKVDVLLKIEPPEYQGLLALEALCLDIHREHGLDTPGYRYFEQEDLRFLAVERFDRPIIQPVESLFSMIATGDHQVQGMGDVMLEDLGGILRRLAQVVELAPDTGTELFQRFILAYLTGNGDLHLENLSLLGGKNGCRLAPVYDPAPMRAWARHDLVSAIGYDAQSYPDEASVFVELGGALGLSRTEIDAIVEQALETTRDYAVRVADCTAINDGQHQRLSTIAKAAKETLQAQLRRTAK</sequence>
<evidence type="ECO:0000256" key="2">
    <source>
        <dbReference type="ARBA" id="ARBA00022679"/>
    </source>
</evidence>
<evidence type="ECO:0000256" key="1">
    <source>
        <dbReference type="ARBA" id="ARBA00010164"/>
    </source>
</evidence>
<keyword evidence="2" id="KW-0808">Transferase</keyword>
<dbReference type="EMBL" id="AP012273">
    <property type="protein sequence ID" value="BAO44335.1"/>
    <property type="molecule type" value="Genomic_DNA"/>
</dbReference>
<evidence type="ECO:0000313" key="6">
    <source>
        <dbReference type="Proteomes" id="UP000031631"/>
    </source>
</evidence>
<dbReference type="OrthoDB" id="9805913at2"/>
<reference evidence="5 6" key="1">
    <citation type="journal article" date="2014" name="PLoS ONE">
        <title>Physiological and genomic features of a novel sulfur-oxidizing gammaproteobacterium belonging to a previously uncultivated symbiotic lineage isolated from a hydrothermal vent.</title>
        <authorList>
            <person name="Nunoura T."/>
            <person name="Takaki Y."/>
            <person name="Kazama H."/>
            <person name="Kakuta J."/>
            <person name="Shimamura S."/>
            <person name="Makita H."/>
            <person name="Hirai M."/>
            <person name="Miyazaki M."/>
            <person name="Takai K."/>
        </authorList>
    </citation>
    <scope>NUCLEOTIDE SEQUENCE [LARGE SCALE GENOMIC DNA]</scope>
    <source>
        <strain evidence="5 6">Hiromi1</strain>
    </source>
</reference>
<dbReference type="Pfam" id="PF07804">
    <property type="entry name" value="HipA_C"/>
    <property type="match status" value="1"/>
</dbReference>
<dbReference type="Proteomes" id="UP000031631">
    <property type="component" value="Chromosome"/>
</dbReference>
<dbReference type="GO" id="GO:0004674">
    <property type="term" value="F:protein serine/threonine kinase activity"/>
    <property type="evidence" value="ECO:0007669"/>
    <property type="project" value="TreeGrafter"/>
</dbReference>
<dbReference type="InterPro" id="IPR052028">
    <property type="entry name" value="HipA_Ser/Thr_kinase"/>
</dbReference>
<proteinExistence type="inferred from homology"/>
<comment type="similarity">
    <text evidence="1">Belongs to the HipA Ser/Thr kinase family.</text>
</comment>
<gene>
    <name evidence="5" type="ORF">TBH_C1412</name>
</gene>
<organism evidence="5 6">
    <name type="scientific">Thiolapillus brandeum</name>
    <dbReference type="NCBI Taxonomy" id="1076588"/>
    <lineage>
        <taxon>Bacteria</taxon>
        <taxon>Pseudomonadati</taxon>
        <taxon>Pseudomonadota</taxon>
        <taxon>Gammaproteobacteria</taxon>
        <taxon>Chromatiales</taxon>
        <taxon>Sedimenticolaceae</taxon>
        <taxon>Thiolapillus</taxon>
    </lineage>
</organism>
<dbReference type="RefSeq" id="WP_041067030.1">
    <property type="nucleotide sequence ID" value="NZ_AP012273.1"/>
</dbReference>
<keyword evidence="3" id="KW-0418">Kinase</keyword>
<dbReference type="GO" id="GO:0005829">
    <property type="term" value="C:cytosol"/>
    <property type="evidence" value="ECO:0007669"/>
    <property type="project" value="TreeGrafter"/>
</dbReference>
<evidence type="ECO:0000259" key="4">
    <source>
        <dbReference type="Pfam" id="PF07804"/>
    </source>
</evidence>
<evidence type="ECO:0000313" key="5">
    <source>
        <dbReference type="EMBL" id="BAO44335.1"/>
    </source>
</evidence>
<name>A0A7U6JIK8_9GAMM</name>